<dbReference type="InterPro" id="IPR035093">
    <property type="entry name" value="RelE/ParE_toxin_dom_sf"/>
</dbReference>
<keyword evidence="4" id="KW-0255">Endonuclease</keyword>
<comment type="caution">
    <text evidence="8">The sequence shown here is derived from an EMBL/GenBank/DDBJ whole genome shotgun (WGS) entry which is preliminary data.</text>
</comment>
<dbReference type="EMBL" id="SNYJ01000010">
    <property type="protein sequence ID" value="TDQ38308.1"/>
    <property type="molecule type" value="Genomic_DNA"/>
</dbReference>
<evidence type="ECO:0000256" key="2">
    <source>
        <dbReference type="ARBA" id="ARBA00022649"/>
    </source>
</evidence>
<dbReference type="Proteomes" id="UP000295632">
    <property type="component" value="Unassembled WGS sequence"/>
</dbReference>
<organism evidence="8 9">
    <name type="scientific">Aureibacillus halotolerans</name>
    <dbReference type="NCBI Taxonomy" id="1508390"/>
    <lineage>
        <taxon>Bacteria</taxon>
        <taxon>Bacillati</taxon>
        <taxon>Bacillota</taxon>
        <taxon>Bacilli</taxon>
        <taxon>Bacillales</taxon>
        <taxon>Bacillaceae</taxon>
        <taxon>Aureibacillus</taxon>
    </lineage>
</organism>
<dbReference type="AlphaFoldDB" id="A0A4R6TWR9"/>
<evidence type="ECO:0000313" key="9">
    <source>
        <dbReference type="Proteomes" id="UP000295632"/>
    </source>
</evidence>
<dbReference type="NCBIfam" id="TIGR02116">
    <property type="entry name" value="toxin_Txe_YoeB"/>
    <property type="match status" value="1"/>
</dbReference>
<dbReference type="PANTHER" id="PTHR38039">
    <property type="entry name" value="TOXIN YOEB"/>
    <property type="match status" value="1"/>
</dbReference>
<accession>A0A4R6TWR9</accession>
<protein>
    <recommendedName>
        <fullName evidence="7">Endoribonuclease YoeB</fullName>
    </recommendedName>
    <alternativeName>
        <fullName evidence="6">Putative mRNA interferase YoeB</fullName>
    </alternativeName>
</protein>
<evidence type="ECO:0000256" key="5">
    <source>
        <dbReference type="ARBA" id="ARBA00022801"/>
    </source>
</evidence>
<dbReference type="GO" id="GO:0016787">
    <property type="term" value="F:hydrolase activity"/>
    <property type="evidence" value="ECO:0007669"/>
    <property type="project" value="UniProtKB-KW"/>
</dbReference>
<evidence type="ECO:0000256" key="1">
    <source>
        <dbReference type="ARBA" id="ARBA00008172"/>
    </source>
</evidence>
<gene>
    <name evidence="8" type="ORF">EV213_11049</name>
</gene>
<keyword evidence="2" id="KW-1277">Toxin-antitoxin system</keyword>
<keyword evidence="9" id="KW-1185">Reference proteome</keyword>
<evidence type="ECO:0000256" key="7">
    <source>
        <dbReference type="ARBA" id="ARBA00050056"/>
    </source>
</evidence>
<evidence type="ECO:0000256" key="3">
    <source>
        <dbReference type="ARBA" id="ARBA00022722"/>
    </source>
</evidence>
<evidence type="ECO:0000313" key="8">
    <source>
        <dbReference type="EMBL" id="TDQ38308.1"/>
    </source>
</evidence>
<evidence type="ECO:0000256" key="4">
    <source>
        <dbReference type="ARBA" id="ARBA00022759"/>
    </source>
</evidence>
<proteinExistence type="inferred from homology"/>
<dbReference type="Gene3D" id="3.30.2310.20">
    <property type="entry name" value="RelE-like"/>
    <property type="match status" value="1"/>
</dbReference>
<dbReference type="SUPFAM" id="SSF143011">
    <property type="entry name" value="RelE-like"/>
    <property type="match status" value="1"/>
</dbReference>
<comment type="similarity">
    <text evidence="1">Belongs to the YoeB family.</text>
</comment>
<dbReference type="InterPro" id="IPR009614">
    <property type="entry name" value="YoeB_toxin"/>
</dbReference>
<dbReference type="GO" id="GO:0004519">
    <property type="term" value="F:endonuclease activity"/>
    <property type="evidence" value="ECO:0007669"/>
    <property type="project" value="UniProtKB-KW"/>
</dbReference>
<keyword evidence="5" id="KW-0378">Hydrolase</keyword>
<dbReference type="Pfam" id="PF06769">
    <property type="entry name" value="YoeB_toxin"/>
    <property type="match status" value="1"/>
</dbReference>
<keyword evidence="3" id="KW-0540">Nuclease</keyword>
<dbReference type="PANTHER" id="PTHR38039:SF1">
    <property type="entry name" value="TOXIN YOEB"/>
    <property type="match status" value="1"/>
</dbReference>
<reference evidence="8 9" key="1">
    <citation type="submission" date="2019-03" db="EMBL/GenBank/DDBJ databases">
        <title>Genomic Encyclopedia of Type Strains, Phase IV (KMG-IV): sequencing the most valuable type-strain genomes for metagenomic binning, comparative biology and taxonomic classification.</title>
        <authorList>
            <person name="Goeker M."/>
        </authorList>
    </citation>
    <scope>NUCLEOTIDE SEQUENCE [LARGE SCALE GENOMIC DNA]</scope>
    <source>
        <strain evidence="8 9">DSM 28697</strain>
    </source>
</reference>
<dbReference type="GO" id="GO:0045892">
    <property type="term" value="P:negative regulation of DNA-templated transcription"/>
    <property type="evidence" value="ECO:0007669"/>
    <property type="project" value="TreeGrafter"/>
</dbReference>
<evidence type="ECO:0000256" key="6">
    <source>
        <dbReference type="ARBA" id="ARBA00030388"/>
    </source>
</evidence>
<name>A0A4R6TWR9_9BACI</name>
<sequence>MMRDFIFTKHAWEDYVYWQTENRKTLKRINQLIKDIERNGYKGIGKPEPLRGDLSGFWSRRIDEEHRLVYRLREGMVEFIAFRTHYGDK</sequence>
<dbReference type="GO" id="GO:0006401">
    <property type="term" value="P:RNA catabolic process"/>
    <property type="evidence" value="ECO:0007669"/>
    <property type="project" value="InterPro"/>
</dbReference>